<proteinExistence type="predicted"/>
<comment type="caution">
    <text evidence="1">The sequence shown here is derived from an EMBL/GenBank/DDBJ whole genome shotgun (WGS) entry which is preliminary data.</text>
</comment>
<name>A0ACC2SB75_9FUNG</name>
<sequence>MVSLGTKRIALPIVKGLVTKTKLPCVHDLCARVQNGFRAKLKAIAVPETKMNLTIGQILYQQGFISQIVRGDHTGIDYSPTTPENIAIRRYWLMLKYRDNVPVLTRMQAVSKPSRKVIANADELEKIVSGRRVGLLSPLNPGEIIIVNTKKGVLEIHDAVSLELGGQVLCRAS</sequence>
<keyword evidence="2" id="KW-1185">Reference proteome</keyword>
<reference evidence="1" key="1">
    <citation type="submission" date="2022-04" db="EMBL/GenBank/DDBJ databases">
        <title>Genome of the entomopathogenic fungus Entomophthora muscae.</title>
        <authorList>
            <person name="Elya C."/>
            <person name="Lovett B.R."/>
            <person name="Lee E."/>
            <person name="Macias A.M."/>
            <person name="Hajek A.E."/>
            <person name="De Bivort B.L."/>
            <person name="Kasson M.T."/>
            <person name="De Fine Licht H.H."/>
            <person name="Stajich J.E."/>
        </authorList>
    </citation>
    <scope>NUCLEOTIDE SEQUENCE</scope>
    <source>
        <strain evidence="1">Berkeley</strain>
    </source>
</reference>
<evidence type="ECO:0000313" key="1">
    <source>
        <dbReference type="EMBL" id="KAJ9059519.1"/>
    </source>
</evidence>
<evidence type="ECO:0000313" key="2">
    <source>
        <dbReference type="Proteomes" id="UP001165960"/>
    </source>
</evidence>
<dbReference type="Proteomes" id="UP001165960">
    <property type="component" value="Unassembled WGS sequence"/>
</dbReference>
<accession>A0ACC2SB75</accession>
<protein>
    <submittedName>
        <fullName evidence="1">Uncharacterized protein</fullName>
    </submittedName>
</protein>
<dbReference type="EMBL" id="QTSX02005683">
    <property type="protein sequence ID" value="KAJ9059519.1"/>
    <property type="molecule type" value="Genomic_DNA"/>
</dbReference>
<organism evidence="1 2">
    <name type="scientific">Entomophthora muscae</name>
    <dbReference type="NCBI Taxonomy" id="34485"/>
    <lineage>
        <taxon>Eukaryota</taxon>
        <taxon>Fungi</taxon>
        <taxon>Fungi incertae sedis</taxon>
        <taxon>Zoopagomycota</taxon>
        <taxon>Entomophthoromycotina</taxon>
        <taxon>Entomophthoromycetes</taxon>
        <taxon>Entomophthorales</taxon>
        <taxon>Entomophthoraceae</taxon>
        <taxon>Entomophthora</taxon>
    </lineage>
</organism>
<gene>
    <name evidence="1" type="ORF">DSO57_1001590</name>
</gene>